<reference evidence="3 4" key="1">
    <citation type="journal article" date="2018" name="Science">
        <title>The opium poppy genome and morphinan production.</title>
        <authorList>
            <person name="Guo L."/>
            <person name="Winzer T."/>
            <person name="Yang X."/>
            <person name="Li Y."/>
            <person name="Ning Z."/>
            <person name="He Z."/>
            <person name="Teodor R."/>
            <person name="Lu Y."/>
            <person name="Bowser T.A."/>
            <person name="Graham I.A."/>
            <person name="Ye K."/>
        </authorList>
    </citation>
    <scope>NUCLEOTIDE SEQUENCE [LARGE SCALE GENOMIC DNA]</scope>
    <source>
        <strain evidence="4">cv. HN1</strain>
        <tissue evidence="3">Leaves</tissue>
    </source>
</reference>
<dbReference type="NCBIfam" id="TIGR01640">
    <property type="entry name" value="F_box_assoc_1"/>
    <property type="match status" value="1"/>
</dbReference>
<evidence type="ECO:0000256" key="1">
    <source>
        <dbReference type="SAM" id="MobiDB-lite"/>
    </source>
</evidence>
<dbReference type="PANTHER" id="PTHR31672">
    <property type="entry name" value="BNACNNG10540D PROTEIN"/>
    <property type="match status" value="1"/>
</dbReference>
<dbReference type="InterPro" id="IPR006527">
    <property type="entry name" value="F-box-assoc_dom_typ1"/>
</dbReference>
<evidence type="ECO:0000259" key="2">
    <source>
        <dbReference type="PROSITE" id="PS50181"/>
    </source>
</evidence>
<dbReference type="InterPro" id="IPR001810">
    <property type="entry name" value="F-box_dom"/>
</dbReference>
<dbReference type="PANTHER" id="PTHR31672:SF2">
    <property type="entry name" value="F-BOX DOMAIN-CONTAINING PROTEIN"/>
    <property type="match status" value="1"/>
</dbReference>
<dbReference type="Proteomes" id="UP000316621">
    <property type="component" value="Chromosome 3"/>
</dbReference>
<organism evidence="3 4">
    <name type="scientific">Papaver somniferum</name>
    <name type="common">Opium poppy</name>
    <dbReference type="NCBI Taxonomy" id="3469"/>
    <lineage>
        <taxon>Eukaryota</taxon>
        <taxon>Viridiplantae</taxon>
        <taxon>Streptophyta</taxon>
        <taxon>Embryophyta</taxon>
        <taxon>Tracheophyta</taxon>
        <taxon>Spermatophyta</taxon>
        <taxon>Magnoliopsida</taxon>
        <taxon>Ranunculales</taxon>
        <taxon>Papaveraceae</taxon>
        <taxon>Papaveroideae</taxon>
        <taxon>Papaver</taxon>
    </lineage>
</organism>
<proteinExistence type="predicted"/>
<gene>
    <name evidence="3" type="ORF">C5167_012094</name>
</gene>
<name>A0A4Y7IZP6_PAPSO</name>
<evidence type="ECO:0000313" key="3">
    <source>
        <dbReference type="EMBL" id="RZC53232.1"/>
    </source>
</evidence>
<dbReference type="Pfam" id="PF00646">
    <property type="entry name" value="F-box"/>
    <property type="match status" value="1"/>
</dbReference>
<keyword evidence="4" id="KW-1185">Reference proteome</keyword>
<dbReference type="InterPro" id="IPR017451">
    <property type="entry name" value="F-box-assoc_interact_dom"/>
</dbReference>
<dbReference type="PROSITE" id="PS50181">
    <property type="entry name" value="FBOX"/>
    <property type="match status" value="1"/>
</dbReference>
<dbReference type="InterPro" id="IPR036047">
    <property type="entry name" value="F-box-like_dom_sf"/>
</dbReference>
<dbReference type="InterPro" id="IPR050796">
    <property type="entry name" value="SCF_F-box_component"/>
</dbReference>
<feature type="domain" description="F-box" evidence="2">
    <location>
        <begin position="1"/>
        <end position="50"/>
    </location>
</feature>
<dbReference type="CDD" id="cd09917">
    <property type="entry name" value="F-box_SF"/>
    <property type="match status" value="1"/>
</dbReference>
<accession>A0A4Y7IZP6</accession>
<dbReference type="Pfam" id="PF07734">
    <property type="entry name" value="FBA_1"/>
    <property type="match status" value="1"/>
</dbReference>
<dbReference type="SUPFAM" id="SSF81383">
    <property type="entry name" value="F-box domain"/>
    <property type="match status" value="1"/>
</dbReference>
<dbReference type="EMBL" id="CM010717">
    <property type="protein sequence ID" value="RZC53232.1"/>
    <property type="molecule type" value="Genomic_DNA"/>
</dbReference>
<dbReference type="OMA" id="HCELEVM"/>
<dbReference type="AlphaFoldDB" id="A0A4Y7IZP6"/>
<feature type="compositionally biased region" description="Polar residues" evidence="1">
    <location>
        <begin position="309"/>
        <end position="320"/>
    </location>
</feature>
<evidence type="ECO:0000313" key="4">
    <source>
        <dbReference type="Proteomes" id="UP000316621"/>
    </source>
</evidence>
<protein>
    <recommendedName>
        <fullName evidence="2">F-box domain-containing protein</fullName>
    </recommendedName>
</protein>
<dbReference type="STRING" id="3469.A0A4Y7IZP6"/>
<sequence length="378" mass="43349">MASILTINNDILESILMLLPYRDLVNMSLVCRDVLSVIKNPCFVSYYRREHNFPILGILWNKDDFFRSNTMYNYLPLYWTISSSAPFQRLDFANGPSGLFIVASCNGLFLCRTCDNCYFLPSYYVYNPFTSRYKVLPSSPSEKKRSSTLRSVSLAFEPANSPYYKVVFVWYNKTSSRRFSVEIFYSENSSWVCCGDGCIFPFHYMKSGVFWKGILNWIGDGGSLLCFDMDKQVTREIGRNQNSLTQWRREKKVNCFGVFGGVLRFIEIYKNRNAFDIYDMQSNYSSFILKSHCELEVMDPSDPRLPNGRNKSVSSGATPTKSTTIVRIPSVSFNILNRPRKYVHDTDIDTEIPIPLASFAGVLTVIASKQTGAVRRNI</sequence>
<dbReference type="Gramene" id="RZC53232">
    <property type="protein sequence ID" value="RZC53232"/>
    <property type="gene ID" value="C5167_012094"/>
</dbReference>
<feature type="region of interest" description="Disordered" evidence="1">
    <location>
        <begin position="300"/>
        <end position="320"/>
    </location>
</feature>